<evidence type="ECO:0000313" key="1">
    <source>
        <dbReference type="EMBL" id="CAB1417119.1"/>
    </source>
</evidence>
<keyword evidence="2" id="KW-1185">Reference proteome</keyword>
<reference evidence="1" key="1">
    <citation type="submission" date="2020-03" db="EMBL/GenBank/DDBJ databases">
        <authorList>
            <person name="Weist P."/>
        </authorList>
    </citation>
    <scope>NUCLEOTIDE SEQUENCE</scope>
</reference>
<gene>
    <name evidence="1" type="ORF">PLEPLA_LOCUS4920</name>
</gene>
<dbReference type="Proteomes" id="UP001153269">
    <property type="component" value="Unassembled WGS sequence"/>
</dbReference>
<name>A0A9N7TS37_PLEPL</name>
<dbReference type="EMBL" id="CADEAL010000247">
    <property type="protein sequence ID" value="CAB1417119.1"/>
    <property type="molecule type" value="Genomic_DNA"/>
</dbReference>
<protein>
    <submittedName>
        <fullName evidence="1">Uncharacterized protein</fullName>
    </submittedName>
</protein>
<accession>A0A9N7TS37</accession>
<proteinExistence type="predicted"/>
<organism evidence="1 2">
    <name type="scientific">Pleuronectes platessa</name>
    <name type="common">European plaice</name>
    <dbReference type="NCBI Taxonomy" id="8262"/>
    <lineage>
        <taxon>Eukaryota</taxon>
        <taxon>Metazoa</taxon>
        <taxon>Chordata</taxon>
        <taxon>Craniata</taxon>
        <taxon>Vertebrata</taxon>
        <taxon>Euteleostomi</taxon>
        <taxon>Actinopterygii</taxon>
        <taxon>Neopterygii</taxon>
        <taxon>Teleostei</taxon>
        <taxon>Neoteleostei</taxon>
        <taxon>Acanthomorphata</taxon>
        <taxon>Carangaria</taxon>
        <taxon>Pleuronectiformes</taxon>
        <taxon>Pleuronectoidei</taxon>
        <taxon>Pleuronectidae</taxon>
        <taxon>Pleuronectes</taxon>
    </lineage>
</organism>
<sequence length="72" mass="8231">MTGRECLRLPSPRRRLHLNSFFSSSPELERIWVLSVEDSCRHIQGVTACNVGFIETNSRAVQPGRTFTPSWI</sequence>
<dbReference type="AlphaFoldDB" id="A0A9N7TS37"/>
<evidence type="ECO:0000313" key="2">
    <source>
        <dbReference type="Proteomes" id="UP001153269"/>
    </source>
</evidence>
<comment type="caution">
    <text evidence="1">The sequence shown here is derived from an EMBL/GenBank/DDBJ whole genome shotgun (WGS) entry which is preliminary data.</text>
</comment>